<evidence type="ECO:0000313" key="2">
    <source>
        <dbReference type="EMBL" id="SDT84636.1"/>
    </source>
</evidence>
<keyword evidence="1" id="KW-0812">Transmembrane</keyword>
<dbReference type="AlphaFoldDB" id="A0A1H2DP99"/>
<proteinExistence type="predicted"/>
<gene>
    <name evidence="2" type="ORF">SAMN04487931_101333</name>
</gene>
<organism evidence="2 3">
    <name type="scientific">Desulfobacula phenolica</name>
    <dbReference type="NCBI Taxonomy" id="90732"/>
    <lineage>
        <taxon>Bacteria</taxon>
        <taxon>Pseudomonadati</taxon>
        <taxon>Thermodesulfobacteriota</taxon>
        <taxon>Desulfobacteria</taxon>
        <taxon>Desulfobacterales</taxon>
        <taxon>Desulfobacteraceae</taxon>
        <taxon>Desulfobacula</taxon>
    </lineage>
</organism>
<dbReference type="RefSeq" id="WP_092229793.1">
    <property type="nucleotide sequence ID" value="NZ_FNLL01000001.1"/>
</dbReference>
<name>A0A1H2DP99_9BACT</name>
<dbReference type="EMBL" id="FNLL01000001">
    <property type="protein sequence ID" value="SDT84636.1"/>
    <property type="molecule type" value="Genomic_DNA"/>
</dbReference>
<feature type="transmembrane region" description="Helical" evidence="1">
    <location>
        <begin position="6"/>
        <end position="31"/>
    </location>
</feature>
<accession>A0A1H2DP99</accession>
<sequence>MLGPGPLIAIDVVLLYTTLGPLVLFAIYVLFDSLDRSGKPVRQSQDEITGKKDPAVWTNDDIDLYMDRI</sequence>
<dbReference type="Proteomes" id="UP000199608">
    <property type="component" value="Unassembled WGS sequence"/>
</dbReference>
<protein>
    <submittedName>
        <fullName evidence="2">Uncharacterized protein</fullName>
    </submittedName>
</protein>
<evidence type="ECO:0000256" key="1">
    <source>
        <dbReference type="SAM" id="Phobius"/>
    </source>
</evidence>
<keyword evidence="3" id="KW-1185">Reference proteome</keyword>
<reference evidence="3" key="1">
    <citation type="submission" date="2016-10" db="EMBL/GenBank/DDBJ databases">
        <authorList>
            <person name="Varghese N."/>
            <person name="Submissions S."/>
        </authorList>
    </citation>
    <scope>NUCLEOTIDE SEQUENCE [LARGE SCALE GENOMIC DNA]</scope>
    <source>
        <strain evidence="3">DSM 3384</strain>
    </source>
</reference>
<evidence type="ECO:0000313" key="3">
    <source>
        <dbReference type="Proteomes" id="UP000199608"/>
    </source>
</evidence>
<keyword evidence="1" id="KW-1133">Transmembrane helix</keyword>
<keyword evidence="1" id="KW-0472">Membrane</keyword>